<dbReference type="AlphaFoldDB" id="A0A8H4ANB9"/>
<dbReference type="Proteomes" id="UP000439903">
    <property type="component" value="Unassembled WGS sequence"/>
</dbReference>
<accession>A0A8H4ANB9</accession>
<comment type="caution">
    <text evidence="1">The sequence shown here is derived from an EMBL/GenBank/DDBJ whole genome shotgun (WGS) entry which is preliminary data.</text>
</comment>
<keyword evidence="1" id="KW-0808">Transferase</keyword>
<organism evidence="1 2">
    <name type="scientific">Gigaspora margarita</name>
    <dbReference type="NCBI Taxonomy" id="4874"/>
    <lineage>
        <taxon>Eukaryota</taxon>
        <taxon>Fungi</taxon>
        <taxon>Fungi incertae sedis</taxon>
        <taxon>Mucoromycota</taxon>
        <taxon>Glomeromycotina</taxon>
        <taxon>Glomeromycetes</taxon>
        <taxon>Diversisporales</taxon>
        <taxon>Gigasporaceae</taxon>
        <taxon>Gigaspora</taxon>
    </lineage>
</organism>
<protein>
    <submittedName>
        <fullName evidence="1">Kinase-like protein</fullName>
    </submittedName>
</protein>
<dbReference type="OrthoDB" id="4062651at2759"/>
<proteinExistence type="predicted"/>
<dbReference type="EMBL" id="WTPW01000397">
    <property type="protein sequence ID" value="KAF0515323.1"/>
    <property type="molecule type" value="Genomic_DNA"/>
</dbReference>
<keyword evidence="2" id="KW-1185">Reference proteome</keyword>
<reference evidence="1 2" key="1">
    <citation type="journal article" date="2019" name="Environ. Microbiol.">
        <title>At the nexus of three kingdoms: the genome of the mycorrhizal fungus Gigaspora margarita provides insights into plant, endobacterial and fungal interactions.</title>
        <authorList>
            <person name="Venice F."/>
            <person name="Ghignone S."/>
            <person name="Salvioli di Fossalunga A."/>
            <person name="Amselem J."/>
            <person name="Novero M."/>
            <person name="Xianan X."/>
            <person name="Sedzielewska Toro K."/>
            <person name="Morin E."/>
            <person name="Lipzen A."/>
            <person name="Grigoriev I.V."/>
            <person name="Henrissat B."/>
            <person name="Martin F.M."/>
            <person name="Bonfante P."/>
        </authorList>
    </citation>
    <scope>NUCLEOTIDE SEQUENCE [LARGE SCALE GENOMIC DNA]</scope>
    <source>
        <strain evidence="1 2">BEG34</strain>
    </source>
</reference>
<dbReference type="GO" id="GO:0016301">
    <property type="term" value="F:kinase activity"/>
    <property type="evidence" value="ECO:0007669"/>
    <property type="project" value="UniProtKB-KW"/>
</dbReference>
<gene>
    <name evidence="1" type="ORF">F8M41_017337</name>
</gene>
<evidence type="ECO:0000313" key="2">
    <source>
        <dbReference type="Proteomes" id="UP000439903"/>
    </source>
</evidence>
<sequence length="177" mass="20360">MQTRVDLCENIVRFLGISKDILTSSICIFNYISKLINYAIDIDNQYCLIMDYANNRNLQKEDIITGTPEEYWKLYCKCWDADPNKRPDIEYVYDALHKLLGMIDNNYPSILSMKYKVTQNLVVQIKDARYCTNIQASGLDKLTIEIRTGPNILTSTTVKLPSIIQSKIGLCLISILF</sequence>
<dbReference type="InterPro" id="IPR011009">
    <property type="entry name" value="Kinase-like_dom_sf"/>
</dbReference>
<dbReference type="Gene3D" id="1.10.510.10">
    <property type="entry name" value="Transferase(Phosphotransferase) domain 1"/>
    <property type="match status" value="1"/>
</dbReference>
<keyword evidence="1" id="KW-0418">Kinase</keyword>
<evidence type="ECO:0000313" key="1">
    <source>
        <dbReference type="EMBL" id="KAF0515323.1"/>
    </source>
</evidence>
<dbReference type="SUPFAM" id="SSF56112">
    <property type="entry name" value="Protein kinase-like (PK-like)"/>
    <property type="match status" value="1"/>
</dbReference>
<name>A0A8H4ANB9_GIGMA</name>